<dbReference type="InterPro" id="IPR005282">
    <property type="entry name" value="LC_transporter"/>
</dbReference>
<feature type="transmembrane region" description="Helical" evidence="7">
    <location>
        <begin position="42"/>
        <end position="65"/>
    </location>
</feature>
<dbReference type="Pfam" id="PF04193">
    <property type="entry name" value="PQ-loop"/>
    <property type="match status" value="2"/>
</dbReference>
<dbReference type="PANTHER" id="PTHR13131:SF5">
    <property type="entry name" value="CYSTINOSIN"/>
    <property type="match status" value="1"/>
</dbReference>
<dbReference type="VEuPathDB" id="FungiDB:BDEG_24420"/>
<dbReference type="OrthoDB" id="75720at2759"/>
<dbReference type="NCBIfam" id="TIGR00951">
    <property type="entry name" value="2A43"/>
    <property type="match status" value="1"/>
</dbReference>
<dbReference type="SMART" id="SM00679">
    <property type="entry name" value="CTNS"/>
    <property type="match status" value="2"/>
</dbReference>
<dbReference type="eggNOG" id="KOG3145">
    <property type="taxonomic scope" value="Eukaryota"/>
</dbReference>
<dbReference type="InterPro" id="IPR006603">
    <property type="entry name" value="PQ-loop_rpt"/>
</dbReference>
<keyword evidence="3 7" id="KW-0812">Transmembrane</keyword>
<evidence type="ECO:0000256" key="6">
    <source>
        <dbReference type="ARBA" id="ARBA00023136"/>
    </source>
</evidence>
<protein>
    <recommendedName>
        <fullName evidence="10">Cystinosin</fullName>
    </recommendedName>
</protein>
<feature type="transmembrane region" description="Helical" evidence="7">
    <location>
        <begin position="117"/>
        <end position="141"/>
    </location>
</feature>
<reference evidence="8 9" key="1">
    <citation type="submission" date="2006-10" db="EMBL/GenBank/DDBJ databases">
        <title>The Genome Sequence of Batrachochytrium dendrobatidis JEL423.</title>
        <authorList>
            <consortium name="The Broad Institute Genome Sequencing Platform"/>
            <person name="Birren B."/>
            <person name="Lander E."/>
            <person name="Galagan J."/>
            <person name="Cuomo C."/>
            <person name="Devon K."/>
            <person name="Jaffe D."/>
            <person name="Butler J."/>
            <person name="Alvarez P."/>
            <person name="Gnerre S."/>
            <person name="Grabherr M."/>
            <person name="Kleber M."/>
            <person name="Mauceli E."/>
            <person name="Brockman W."/>
            <person name="Young S."/>
            <person name="LaButti K."/>
            <person name="Sykes S."/>
            <person name="DeCaprio D."/>
            <person name="Crawford M."/>
            <person name="Koehrsen M."/>
            <person name="Engels R."/>
            <person name="Montgomery P."/>
            <person name="Pearson M."/>
            <person name="Howarth C."/>
            <person name="Larson L."/>
            <person name="White J."/>
            <person name="O'Leary S."/>
            <person name="Kodira C."/>
            <person name="Zeng Q."/>
            <person name="Yandava C."/>
            <person name="Alvarado L."/>
            <person name="Longcore J."/>
            <person name="James T."/>
        </authorList>
    </citation>
    <scope>NUCLEOTIDE SEQUENCE [LARGE SCALE GENOMIC DNA]</scope>
    <source>
        <strain evidence="8 9">JEL423</strain>
    </source>
</reference>
<dbReference type="STRING" id="403673.A0A177WM02"/>
<name>A0A177WM02_BATDL</name>
<gene>
    <name evidence="8" type="ORF">BDEG_24420</name>
</gene>
<keyword evidence="5 7" id="KW-1133">Transmembrane helix</keyword>
<dbReference type="PANTHER" id="PTHR13131">
    <property type="entry name" value="CYSTINOSIN"/>
    <property type="match status" value="1"/>
</dbReference>
<reference evidence="8 9" key="2">
    <citation type="submission" date="2016-05" db="EMBL/GenBank/DDBJ databases">
        <title>Lineage-specific infection strategies underlie the spectrum of fungal disease in amphibians.</title>
        <authorList>
            <person name="Cuomo C.A."/>
            <person name="Farrer R.A."/>
            <person name="James T."/>
            <person name="Longcore J."/>
            <person name="Birren B."/>
        </authorList>
    </citation>
    <scope>NUCLEOTIDE SEQUENCE [LARGE SCALE GENOMIC DNA]</scope>
    <source>
        <strain evidence="8 9">JEL423</strain>
    </source>
</reference>
<dbReference type="GO" id="GO:0005774">
    <property type="term" value="C:vacuolar membrane"/>
    <property type="evidence" value="ECO:0007669"/>
    <property type="project" value="TreeGrafter"/>
</dbReference>
<feature type="transmembrane region" description="Helical" evidence="7">
    <location>
        <begin position="191"/>
        <end position="212"/>
    </location>
</feature>
<comment type="subcellular location">
    <subcellularLocation>
        <location evidence="1">Endomembrane system</location>
        <topology evidence="1">Multi-pass membrane protein</topology>
    </subcellularLocation>
</comment>
<keyword evidence="6 7" id="KW-0472">Membrane</keyword>
<dbReference type="AlphaFoldDB" id="A0A177WM02"/>
<dbReference type="GO" id="GO:0015184">
    <property type="term" value="F:L-cystine transmembrane transporter activity"/>
    <property type="evidence" value="ECO:0007669"/>
    <property type="project" value="TreeGrafter"/>
</dbReference>
<evidence type="ECO:0000256" key="5">
    <source>
        <dbReference type="ARBA" id="ARBA00022989"/>
    </source>
</evidence>
<feature type="transmembrane region" description="Helical" evidence="7">
    <location>
        <begin position="12"/>
        <end position="30"/>
    </location>
</feature>
<dbReference type="EMBL" id="DS022304">
    <property type="protein sequence ID" value="OAJ40715.1"/>
    <property type="molecule type" value="Genomic_DNA"/>
</dbReference>
<keyword evidence="2" id="KW-0813">Transport</keyword>
<sequence>MIAWVVSAILGWSYFIAWSLSFYPQAILNYSTKSVQGLSLDFVCFNATGFLCYAIYNVTLYTIPLARNQYRDRYDTEATVQLNDVVFSVHALVLSFTVFCQMIAWGHRSTPNPTLSLWAVLFLTAVFMGSVIIMFLIMWPFTHDTLQFYKNSAYNWQWINLLEYFAAVKMLVTLVKYTPQALMHYYRKSTAGWSIWNTLMDFSGGILSLLQLAVDGANSSDWTGITGNPIKLGLGCISIFFDLVFMYQHYILYANRHVQIELIDDAEANRLIEQDEQDEIVPTSTYPVISSDSI</sequence>
<evidence type="ECO:0008006" key="10">
    <source>
        <dbReference type="Google" id="ProtNLM"/>
    </source>
</evidence>
<dbReference type="FunFam" id="1.20.1280.290:FF:000077">
    <property type="entry name" value="Uncharacterized protein"/>
    <property type="match status" value="1"/>
</dbReference>
<organism evidence="8 9">
    <name type="scientific">Batrachochytrium dendrobatidis (strain JEL423)</name>
    <dbReference type="NCBI Taxonomy" id="403673"/>
    <lineage>
        <taxon>Eukaryota</taxon>
        <taxon>Fungi</taxon>
        <taxon>Fungi incertae sedis</taxon>
        <taxon>Chytridiomycota</taxon>
        <taxon>Chytridiomycota incertae sedis</taxon>
        <taxon>Chytridiomycetes</taxon>
        <taxon>Rhizophydiales</taxon>
        <taxon>Rhizophydiales incertae sedis</taxon>
        <taxon>Batrachochytrium</taxon>
    </lineage>
</organism>
<evidence type="ECO:0000313" key="9">
    <source>
        <dbReference type="Proteomes" id="UP000077115"/>
    </source>
</evidence>
<dbReference type="Proteomes" id="UP000077115">
    <property type="component" value="Unassembled WGS sequence"/>
</dbReference>
<proteinExistence type="predicted"/>
<evidence type="ECO:0000256" key="3">
    <source>
        <dbReference type="ARBA" id="ARBA00022692"/>
    </source>
</evidence>
<evidence type="ECO:0000256" key="4">
    <source>
        <dbReference type="ARBA" id="ARBA00022737"/>
    </source>
</evidence>
<evidence type="ECO:0000256" key="7">
    <source>
        <dbReference type="SAM" id="Phobius"/>
    </source>
</evidence>
<accession>A0A177WM02</accession>
<evidence type="ECO:0000313" key="8">
    <source>
        <dbReference type="EMBL" id="OAJ40715.1"/>
    </source>
</evidence>
<keyword evidence="4" id="KW-0677">Repeat</keyword>
<feature type="transmembrane region" description="Helical" evidence="7">
    <location>
        <begin position="232"/>
        <end position="253"/>
    </location>
</feature>
<evidence type="ECO:0000256" key="2">
    <source>
        <dbReference type="ARBA" id="ARBA00022448"/>
    </source>
</evidence>
<feature type="transmembrane region" description="Helical" evidence="7">
    <location>
        <begin position="85"/>
        <end position="105"/>
    </location>
</feature>
<evidence type="ECO:0000256" key="1">
    <source>
        <dbReference type="ARBA" id="ARBA00004127"/>
    </source>
</evidence>
<dbReference type="GO" id="GO:0012505">
    <property type="term" value="C:endomembrane system"/>
    <property type="evidence" value="ECO:0007669"/>
    <property type="project" value="UniProtKB-SubCell"/>
</dbReference>
<dbReference type="Gene3D" id="1.20.1280.290">
    <property type="match status" value="1"/>
</dbReference>